<keyword evidence="2" id="KW-1185">Reference proteome</keyword>
<sequence>MNERCQRRLIAVRKIMYSIKDAGCHDLFVLKVPISNWLALKMQIWLLHFAWGQHCLDNHYSLSSTEERYQAFNLAIAGC</sequence>
<gene>
    <name evidence="1" type="ORF">D8674_034482</name>
</gene>
<reference evidence="2" key="2">
    <citation type="submission" date="2019-10" db="EMBL/GenBank/DDBJ databases">
        <title>A de novo genome assembly of a pear dwarfing rootstock.</title>
        <authorList>
            <person name="Wang F."/>
            <person name="Wang J."/>
            <person name="Li S."/>
            <person name="Zhang Y."/>
            <person name="Fang M."/>
            <person name="Ma L."/>
            <person name="Zhao Y."/>
            <person name="Jiang S."/>
        </authorList>
    </citation>
    <scope>NUCLEOTIDE SEQUENCE [LARGE SCALE GENOMIC DNA]</scope>
</reference>
<comment type="caution">
    <text evidence="1">The sequence shown here is derived from an EMBL/GenBank/DDBJ whole genome shotgun (WGS) entry which is preliminary data.</text>
</comment>
<dbReference type="Proteomes" id="UP000327157">
    <property type="component" value="Chromosome 8"/>
</dbReference>
<organism evidence="1 2">
    <name type="scientific">Pyrus ussuriensis x Pyrus communis</name>
    <dbReference type="NCBI Taxonomy" id="2448454"/>
    <lineage>
        <taxon>Eukaryota</taxon>
        <taxon>Viridiplantae</taxon>
        <taxon>Streptophyta</taxon>
        <taxon>Embryophyta</taxon>
        <taxon>Tracheophyta</taxon>
        <taxon>Spermatophyta</taxon>
        <taxon>Magnoliopsida</taxon>
        <taxon>eudicotyledons</taxon>
        <taxon>Gunneridae</taxon>
        <taxon>Pentapetalae</taxon>
        <taxon>rosids</taxon>
        <taxon>fabids</taxon>
        <taxon>Rosales</taxon>
        <taxon>Rosaceae</taxon>
        <taxon>Amygdaloideae</taxon>
        <taxon>Maleae</taxon>
        <taxon>Pyrus</taxon>
    </lineage>
</organism>
<reference evidence="1 2" key="1">
    <citation type="submission" date="2019-09" db="EMBL/GenBank/DDBJ databases">
        <authorList>
            <person name="Ou C."/>
        </authorList>
    </citation>
    <scope>NUCLEOTIDE SEQUENCE [LARGE SCALE GENOMIC DNA]</scope>
    <source>
        <strain evidence="1">S2</strain>
        <tissue evidence="1">Leaf</tissue>
    </source>
</reference>
<dbReference type="AlphaFoldDB" id="A0A5N5HS75"/>
<evidence type="ECO:0000313" key="1">
    <source>
        <dbReference type="EMBL" id="KAB2629687.1"/>
    </source>
</evidence>
<reference evidence="1 2" key="3">
    <citation type="submission" date="2019-11" db="EMBL/GenBank/DDBJ databases">
        <title>A de novo genome assembly of a pear dwarfing rootstock.</title>
        <authorList>
            <person name="Wang F."/>
            <person name="Wang J."/>
            <person name="Li S."/>
            <person name="Zhang Y."/>
            <person name="Fang M."/>
            <person name="Ma L."/>
            <person name="Zhao Y."/>
            <person name="Jiang S."/>
        </authorList>
    </citation>
    <scope>NUCLEOTIDE SEQUENCE [LARGE SCALE GENOMIC DNA]</scope>
    <source>
        <strain evidence="1">S2</strain>
        <tissue evidence="1">Leaf</tissue>
    </source>
</reference>
<dbReference type="OrthoDB" id="5204190at2759"/>
<protein>
    <submittedName>
        <fullName evidence="1">Uncharacterized protein</fullName>
    </submittedName>
</protein>
<name>A0A5N5HS75_9ROSA</name>
<evidence type="ECO:0000313" key="2">
    <source>
        <dbReference type="Proteomes" id="UP000327157"/>
    </source>
</evidence>
<dbReference type="EMBL" id="SMOL01000148">
    <property type="protein sequence ID" value="KAB2629687.1"/>
    <property type="molecule type" value="Genomic_DNA"/>
</dbReference>
<accession>A0A5N5HS75</accession>
<proteinExistence type="predicted"/>